<feature type="transmembrane region" description="Helical" evidence="2">
    <location>
        <begin position="18"/>
        <end position="33"/>
    </location>
</feature>
<evidence type="ECO:0000313" key="3">
    <source>
        <dbReference type="EMBL" id="CAF1704385.1"/>
    </source>
</evidence>
<reference evidence="3" key="1">
    <citation type="submission" date="2021-01" db="EMBL/GenBank/DDBJ databases">
        <authorList>
            <consortium name="Genoscope - CEA"/>
            <person name="William W."/>
        </authorList>
    </citation>
    <scope>NUCLEOTIDE SEQUENCE</scope>
</reference>
<name>A0A816IE21_BRANA</name>
<keyword evidence="2" id="KW-1133">Transmembrane helix</keyword>
<organism evidence="3">
    <name type="scientific">Brassica napus</name>
    <name type="common">Rape</name>
    <dbReference type="NCBI Taxonomy" id="3708"/>
    <lineage>
        <taxon>Eukaryota</taxon>
        <taxon>Viridiplantae</taxon>
        <taxon>Streptophyta</taxon>
        <taxon>Embryophyta</taxon>
        <taxon>Tracheophyta</taxon>
        <taxon>Spermatophyta</taxon>
        <taxon>Magnoliopsida</taxon>
        <taxon>eudicotyledons</taxon>
        <taxon>Gunneridae</taxon>
        <taxon>Pentapetalae</taxon>
        <taxon>rosids</taxon>
        <taxon>malvids</taxon>
        <taxon>Brassicales</taxon>
        <taxon>Brassicaceae</taxon>
        <taxon>Brassiceae</taxon>
        <taxon>Brassica</taxon>
    </lineage>
</organism>
<gene>
    <name evidence="3" type="ORF">DARMORV10_C03P46520.1</name>
</gene>
<evidence type="ECO:0000256" key="1">
    <source>
        <dbReference type="SAM" id="MobiDB-lite"/>
    </source>
</evidence>
<dbReference type="EMBL" id="HG994367">
    <property type="protein sequence ID" value="CAF1704385.1"/>
    <property type="molecule type" value="Genomic_DNA"/>
</dbReference>
<proteinExistence type="predicted"/>
<dbReference type="AlphaFoldDB" id="A0A816IE21"/>
<feature type="region of interest" description="Disordered" evidence="1">
    <location>
        <begin position="86"/>
        <end position="112"/>
    </location>
</feature>
<dbReference type="Proteomes" id="UP001295469">
    <property type="component" value="Chromosome C03"/>
</dbReference>
<keyword evidence="2" id="KW-0472">Membrane</keyword>
<accession>A0A816IE21</accession>
<feature type="compositionally biased region" description="Polar residues" evidence="1">
    <location>
        <begin position="86"/>
        <end position="95"/>
    </location>
</feature>
<sequence>MKAMESIDDLIEEVKGRPVWWALCILFLTYFLTHVSNSMWMNLPMAVLIICGLRIISNQNESRRNVEPLTRQSHLNYPGRRQLSLNDARLSTTQPRPRWKKKKINSPVVEAR</sequence>
<protein>
    <submittedName>
        <fullName evidence="3">(rape) hypothetical protein</fullName>
    </submittedName>
</protein>
<keyword evidence="2" id="KW-0812">Transmembrane</keyword>
<evidence type="ECO:0000256" key="2">
    <source>
        <dbReference type="SAM" id="Phobius"/>
    </source>
</evidence>